<sequence>MLKKRILGITMVAMLALSSGQAMGAKEDATRGSVDLTNADVTPFAVSPITMETTENVGGGTWDYGTKSEWQGWLVWKKRVWSNYNHPTKAHASTASIGTQTNFSGYTLSGTTSYASALGDLSAQTHAYWQTYD</sequence>
<evidence type="ECO:0000256" key="1">
    <source>
        <dbReference type="SAM" id="SignalP"/>
    </source>
</evidence>
<evidence type="ECO:0008006" key="4">
    <source>
        <dbReference type="Google" id="ProtNLM"/>
    </source>
</evidence>
<dbReference type="Gene3D" id="2.60.40.2850">
    <property type="match status" value="1"/>
</dbReference>
<evidence type="ECO:0000313" key="2">
    <source>
        <dbReference type="EMBL" id="PUA38163.1"/>
    </source>
</evidence>
<evidence type="ECO:0000313" key="3">
    <source>
        <dbReference type="Proteomes" id="UP000244184"/>
    </source>
</evidence>
<dbReference type="AlphaFoldDB" id="A0A2T6G1Y2"/>
<comment type="caution">
    <text evidence="2">The sequence shown here is derived from an EMBL/GenBank/DDBJ whole genome shotgun (WGS) entry which is preliminary data.</text>
</comment>
<feature type="signal peptide" evidence="1">
    <location>
        <begin position="1"/>
        <end position="24"/>
    </location>
</feature>
<proteinExistence type="predicted"/>
<dbReference type="InterPro" id="IPR006540">
    <property type="entry name" value="Lactococcin_972"/>
</dbReference>
<protein>
    <recommendedName>
        <fullName evidence="4">Lactococcin 972 family bacteriocin</fullName>
    </recommendedName>
</protein>
<organism evidence="2 3">
    <name type="scientific">Paenibacillus elgii</name>
    <dbReference type="NCBI Taxonomy" id="189691"/>
    <lineage>
        <taxon>Bacteria</taxon>
        <taxon>Bacillati</taxon>
        <taxon>Bacillota</taxon>
        <taxon>Bacilli</taxon>
        <taxon>Bacillales</taxon>
        <taxon>Paenibacillaceae</taxon>
        <taxon>Paenibacillus</taxon>
    </lineage>
</organism>
<dbReference type="Proteomes" id="UP000244184">
    <property type="component" value="Unassembled WGS sequence"/>
</dbReference>
<name>A0A2T6G1Y2_9BACL</name>
<reference evidence="2 3" key="1">
    <citation type="submission" date="2018-03" db="EMBL/GenBank/DDBJ databases">
        <title>Genome sequence of Paenibacillus elgii strain AC13 an antimicrobial compound producing bacteria.</title>
        <authorList>
            <person name="Kurokawa A.S."/>
            <person name="Araujo J.F."/>
            <person name="Costa R.A."/>
            <person name="Ortega D.B."/>
            <person name="Pires A.S."/>
            <person name="Pappas G.J.Jr."/>
            <person name="Franco O.L."/>
            <person name="Barreto C."/>
            <person name="Magalhaes B.S."/>
            <person name="Kruger R.H."/>
        </authorList>
    </citation>
    <scope>NUCLEOTIDE SEQUENCE [LARGE SCALE GENOMIC DNA]</scope>
    <source>
        <strain evidence="2 3">AC13</strain>
    </source>
</reference>
<keyword evidence="1" id="KW-0732">Signal</keyword>
<accession>A0A2T6G1Y2</accession>
<dbReference type="EMBL" id="PYHP01000043">
    <property type="protein sequence ID" value="PUA38163.1"/>
    <property type="molecule type" value="Genomic_DNA"/>
</dbReference>
<dbReference type="Pfam" id="PF09683">
    <property type="entry name" value="Lactococcin_972"/>
    <property type="match status" value="1"/>
</dbReference>
<gene>
    <name evidence="2" type="ORF">C8Z91_16860</name>
</gene>
<feature type="chain" id="PRO_5015443935" description="Lactococcin 972 family bacteriocin" evidence="1">
    <location>
        <begin position="25"/>
        <end position="133"/>
    </location>
</feature>